<feature type="region of interest" description="Disordered" evidence="1">
    <location>
        <begin position="305"/>
        <end position="382"/>
    </location>
</feature>
<keyword evidence="3" id="KW-1185">Reference proteome</keyword>
<dbReference type="Proteomes" id="UP000230750">
    <property type="component" value="Unassembled WGS sequence"/>
</dbReference>
<evidence type="ECO:0000256" key="1">
    <source>
        <dbReference type="SAM" id="MobiDB-lite"/>
    </source>
</evidence>
<organism evidence="2 3">
    <name type="scientific">Stichopus japonicus</name>
    <name type="common">Sea cucumber</name>
    <dbReference type="NCBI Taxonomy" id="307972"/>
    <lineage>
        <taxon>Eukaryota</taxon>
        <taxon>Metazoa</taxon>
        <taxon>Echinodermata</taxon>
        <taxon>Eleutherozoa</taxon>
        <taxon>Echinozoa</taxon>
        <taxon>Holothuroidea</taxon>
        <taxon>Aspidochirotacea</taxon>
        <taxon>Aspidochirotida</taxon>
        <taxon>Stichopodidae</taxon>
        <taxon>Apostichopus</taxon>
    </lineage>
</organism>
<feature type="compositionally biased region" description="Low complexity" evidence="1">
    <location>
        <begin position="324"/>
        <end position="333"/>
    </location>
</feature>
<feature type="compositionally biased region" description="Basic and acidic residues" evidence="1">
    <location>
        <begin position="338"/>
        <end position="347"/>
    </location>
</feature>
<evidence type="ECO:0000313" key="2">
    <source>
        <dbReference type="EMBL" id="PIK56743.1"/>
    </source>
</evidence>
<feature type="region of interest" description="Disordered" evidence="1">
    <location>
        <begin position="465"/>
        <end position="490"/>
    </location>
</feature>
<feature type="compositionally biased region" description="Low complexity" evidence="1">
    <location>
        <begin position="257"/>
        <end position="268"/>
    </location>
</feature>
<proteinExistence type="predicted"/>
<accession>A0A2G8L8Z8</accession>
<feature type="compositionally biased region" description="Polar residues" evidence="1">
    <location>
        <begin position="279"/>
        <end position="291"/>
    </location>
</feature>
<dbReference type="EMBL" id="MRZV01000166">
    <property type="protein sequence ID" value="PIK56743.1"/>
    <property type="molecule type" value="Genomic_DNA"/>
</dbReference>
<feature type="compositionally biased region" description="Polar residues" evidence="1">
    <location>
        <begin position="348"/>
        <end position="362"/>
    </location>
</feature>
<dbReference type="AlphaFoldDB" id="A0A2G8L8Z8"/>
<feature type="region of interest" description="Disordered" evidence="1">
    <location>
        <begin position="251"/>
        <end position="293"/>
    </location>
</feature>
<comment type="caution">
    <text evidence="2">The sequence shown here is derived from an EMBL/GenBank/DDBJ whole genome shotgun (WGS) entry which is preliminary data.</text>
</comment>
<feature type="region of interest" description="Disordered" evidence="1">
    <location>
        <begin position="144"/>
        <end position="207"/>
    </location>
</feature>
<evidence type="ECO:0000313" key="3">
    <source>
        <dbReference type="Proteomes" id="UP000230750"/>
    </source>
</evidence>
<reference evidence="2 3" key="1">
    <citation type="journal article" date="2017" name="PLoS Biol.">
        <title>The sea cucumber genome provides insights into morphological evolution and visceral regeneration.</title>
        <authorList>
            <person name="Zhang X."/>
            <person name="Sun L."/>
            <person name="Yuan J."/>
            <person name="Sun Y."/>
            <person name="Gao Y."/>
            <person name="Zhang L."/>
            <person name="Li S."/>
            <person name="Dai H."/>
            <person name="Hamel J.F."/>
            <person name="Liu C."/>
            <person name="Yu Y."/>
            <person name="Liu S."/>
            <person name="Lin W."/>
            <person name="Guo K."/>
            <person name="Jin S."/>
            <person name="Xu P."/>
            <person name="Storey K.B."/>
            <person name="Huan P."/>
            <person name="Zhang T."/>
            <person name="Zhou Y."/>
            <person name="Zhang J."/>
            <person name="Lin C."/>
            <person name="Li X."/>
            <person name="Xing L."/>
            <person name="Huo D."/>
            <person name="Sun M."/>
            <person name="Wang L."/>
            <person name="Mercier A."/>
            <person name="Li F."/>
            <person name="Yang H."/>
            <person name="Xiang J."/>
        </authorList>
    </citation>
    <scope>NUCLEOTIDE SEQUENCE [LARGE SCALE GENOMIC DNA]</scope>
    <source>
        <strain evidence="2">Shaxun</strain>
        <tissue evidence="2">Muscle</tissue>
    </source>
</reference>
<feature type="compositionally biased region" description="Polar residues" evidence="1">
    <location>
        <begin position="160"/>
        <end position="171"/>
    </location>
</feature>
<protein>
    <submittedName>
        <fullName evidence="2">Uncharacterized protein</fullName>
    </submittedName>
</protein>
<feature type="compositionally biased region" description="Low complexity" evidence="1">
    <location>
        <begin position="372"/>
        <end position="382"/>
    </location>
</feature>
<name>A0A2G8L8Z8_STIJA</name>
<gene>
    <name evidence="2" type="ORF">BSL78_06385</name>
</gene>
<sequence>MTNFLSAVSRRICIADKIRHSPLEKLEDFSLDNGPNHQLEHVEASSDSSIDGSTLSAATSQNGAEFSQSMQLAINHEAPVVETGLLIDLDNNDSPPPSGIISDKKASYHSELNPDFASWNVTLQRAKISRVQLLEDLLEFVETEKSQNETEEVEGFMELSESQQSNRNDSSGAEARAGEFSPSLENASTLRNPYELPSPSRGNLLESPEIDIHLKETSEKEDTSSWHLDEELSDIFQTRTPQLPARLRRKLESADGSPLSSSNVFPSSQCALSLERNPSPGSGNTHYQSGSIPEARRLDLTSSLKDDNSVEDGLDWPQNKSRSKSGSSQKSVSFLEPADERNNDKNGSESMARQTESISDETMPTIGEEWLTSPGDPNGPPTTTNLFSMEGGSLGEEYLISSPKPPVNHTGYIDDAFSIDLESPDSGDVSFAMNRPIEDLLEHISPALSPSKTPQITRVSRVSDRRLPTPDMTPELPIKTRPRTTGVDDTPVIRRDQDRQELLSPKGWLSIRMTSGSLGINGSPGHLYNTDTAEFNLLGKSLHLLLVGWNN</sequence>